<proteinExistence type="predicted"/>
<gene>
    <name evidence="1" type="ORF">PFLUV_G00150750</name>
</gene>
<dbReference type="InterPro" id="IPR012337">
    <property type="entry name" value="RNaseH-like_sf"/>
</dbReference>
<evidence type="ECO:0000313" key="2">
    <source>
        <dbReference type="Proteomes" id="UP000465112"/>
    </source>
</evidence>
<evidence type="ECO:0008006" key="3">
    <source>
        <dbReference type="Google" id="ProtNLM"/>
    </source>
</evidence>
<dbReference type="Proteomes" id="UP000465112">
    <property type="component" value="Chromosome 12"/>
</dbReference>
<evidence type="ECO:0000313" key="1">
    <source>
        <dbReference type="EMBL" id="KAF1383094.1"/>
    </source>
</evidence>
<dbReference type="PANTHER" id="PTHR47501">
    <property type="entry name" value="TRANSPOSASE-RELATED"/>
    <property type="match status" value="1"/>
</dbReference>
<comment type="caution">
    <text evidence="1">The sequence shown here is derived from an EMBL/GenBank/DDBJ whole genome shotgun (WGS) entry which is preliminary data.</text>
</comment>
<keyword evidence="2" id="KW-1185">Reference proteome</keyword>
<organism evidence="1 2">
    <name type="scientific">Perca fluviatilis</name>
    <name type="common">European perch</name>
    <dbReference type="NCBI Taxonomy" id="8168"/>
    <lineage>
        <taxon>Eukaryota</taxon>
        <taxon>Metazoa</taxon>
        <taxon>Chordata</taxon>
        <taxon>Craniata</taxon>
        <taxon>Vertebrata</taxon>
        <taxon>Euteleostomi</taxon>
        <taxon>Actinopterygii</taxon>
        <taxon>Neopterygii</taxon>
        <taxon>Teleostei</taxon>
        <taxon>Neoteleostei</taxon>
        <taxon>Acanthomorphata</taxon>
        <taxon>Eupercaria</taxon>
        <taxon>Perciformes</taxon>
        <taxon>Percoidei</taxon>
        <taxon>Percidae</taxon>
        <taxon>Percinae</taxon>
        <taxon>Perca</taxon>
    </lineage>
</organism>
<dbReference type="EMBL" id="VHII01000012">
    <property type="protein sequence ID" value="KAF1383094.1"/>
    <property type="molecule type" value="Genomic_DNA"/>
</dbReference>
<reference evidence="1 2" key="1">
    <citation type="submission" date="2019-06" db="EMBL/GenBank/DDBJ databases">
        <title>A chromosome-scale genome assembly of the European perch, Perca fluviatilis.</title>
        <authorList>
            <person name="Roques C."/>
            <person name="Zahm M."/>
            <person name="Cabau C."/>
            <person name="Klopp C."/>
            <person name="Bouchez O."/>
            <person name="Donnadieu C."/>
            <person name="Kuhl H."/>
            <person name="Gislard M."/>
            <person name="Guendouz S."/>
            <person name="Journot L."/>
            <person name="Haffray P."/>
            <person name="Bestin A."/>
            <person name="Morvezen R."/>
            <person name="Feron R."/>
            <person name="Wen M."/>
            <person name="Jouanno E."/>
            <person name="Herpin A."/>
            <person name="Schartl M."/>
            <person name="Postlethwait J."/>
            <person name="Schaerlinger B."/>
            <person name="Chardard D."/>
            <person name="Lecocq T."/>
            <person name="Poncet C."/>
            <person name="Jaffrelo L."/>
            <person name="Lampietro C."/>
            <person name="Guiguen Y."/>
        </authorList>
    </citation>
    <scope>NUCLEOTIDE SEQUENCE [LARGE SCALE GENOMIC DNA]</scope>
    <source>
        <tissue evidence="1">Blood</tissue>
    </source>
</reference>
<dbReference type="SUPFAM" id="SSF53098">
    <property type="entry name" value="Ribonuclease H-like"/>
    <property type="match status" value="1"/>
</dbReference>
<protein>
    <recommendedName>
        <fullName evidence="3">HAT C-terminal dimerisation domain-containing protein</fullName>
    </recommendedName>
</protein>
<dbReference type="AlphaFoldDB" id="A0A6A5F3Y8"/>
<dbReference type="PANTHER" id="PTHR47501:SF7">
    <property type="entry name" value="TRANSPOSASE"/>
    <property type="match status" value="1"/>
</dbReference>
<accession>A0A6A5F3Y8</accession>
<name>A0A6A5F3Y8_PERFL</name>
<sequence>MLPLSTVEDDSFRAIIAKIPKKAGACTPCSKTFAKYLDAEYAKMNTEVKKSFEELDFLSTTADIWTAHNRSYLGVTAHWLDPHSLERKKAALACRRFKGRHTYDSIAIELDNIHSSFSISNKITATVTDNGSNFVKAFKVYQPVQGDDSGEEDDDDDVTFVDLHDALQDMNVEEDVEEDVVTLPPHHRCASHTANLISCSDVDKWLLSRPGIKAVYRSATSKCTALWNKASRSTVAAEIVDEVLERKLLVPCTTRWNSFHDAVARVCEFPITELNTISYNFGLKAITDREYQFLREYCTVMKPLTIALDILQGEDNCFYGTLLPTLETLMSKTLDLKTGLQILGDLPEAVVKAIQTRFAEVLESETAVLAAVTLPRFKLRWLRTQERKDNAKASLLAECRKSAQDEDQLTGTNAPTRSLCTDSAIEDDFFSFEDEEDTSASVESQVADYLKSGAQGMDTLNGFPLIKKISLKYNAATPSSAPAERLFSLGKLVFTPKRNRLTDKRFEMLLLLRYNQWFEG</sequence>